<dbReference type="GO" id="GO:0046872">
    <property type="term" value="F:metal ion binding"/>
    <property type="evidence" value="ECO:0007669"/>
    <property type="project" value="InterPro"/>
</dbReference>
<dbReference type="Pfam" id="PF00403">
    <property type="entry name" value="HMA"/>
    <property type="match status" value="1"/>
</dbReference>
<dbReference type="CDD" id="cd00371">
    <property type="entry name" value="HMA"/>
    <property type="match status" value="1"/>
</dbReference>
<name>A0A645HLT6_9ZZZZ</name>
<organism evidence="2">
    <name type="scientific">bioreactor metagenome</name>
    <dbReference type="NCBI Taxonomy" id="1076179"/>
    <lineage>
        <taxon>unclassified sequences</taxon>
        <taxon>metagenomes</taxon>
        <taxon>ecological metagenomes</taxon>
    </lineage>
</organism>
<evidence type="ECO:0000313" key="2">
    <source>
        <dbReference type="EMBL" id="MPN39887.1"/>
    </source>
</evidence>
<reference evidence="2" key="1">
    <citation type="submission" date="2019-08" db="EMBL/GenBank/DDBJ databases">
        <authorList>
            <person name="Kucharzyk K."/>
            <person name="Murdoch R.W."/>
            <person name="Higgins S."/>
            <person name="Loffler F."/>
        </authorList>
    </citation>
    <scope>NUCLEOTIDE SEQUENCE</scope>
</reference>
<proteinExistence type="predicted"/>
<evidence type="ECO:0000259" key="1">
    <source>
        <dbReference type="PROSITE" id="PS50846"/>
    </source>
</evidence>
<gene>
    <name evidence="2" type="ORF">SDC9_187421</name>
</gene>
<dbReference type="InterPro" id="IPR006121">
    <property type="entry name" value="HMA_dom"/>
</dbReference>
<dbReference type="Gene3D" id="3.30.70.100">
    <property type="match status" value="1"/>
</dbReference>
<dbReference type="PROSITE" id="PS50846">
    <property type="entry name" value="HMA_2"/>
    <property type="match status" value="1"/>
</dbReference>
<dbReference type="InterPro" id="IPR036163">
    <property type="entry name" value="HMA_dom_sf"/>
</dbReference>
<comment type="caution">
    <text evidence="2">The sequence shown here is derived from an EMBL/GenBank/DDBJ whole genome shotgun (WGS) entry which is preliminary data.</text>
</comment>
<sequence>MPETGKKGGKAIMPLLVFSVPDMSCQHCVKRIREALSRAGVEADVSLETKTITTSANDPELIVRILDDAGYDALRQ</sequence>
<dbReference type="AlphaFoldDB" id="A0A645HLT6"/>
<dbReference type="SUPFAM" id="SSF55008">
    <property type="entry name" value="HMA, heavy metal-associated domain"/>
    <property type="match status" value="1"/>
</dbReference>
<accession>A0A645HLT6</accession>
<protein>
    <recommendedName>
        <fullName evidence="1">HMA domain-containing protein</fullName>
    </recommendedName>
</protein>
<dbReference type="EMBL" id="VSSQ01095982">
    <property type="protein sequence ID" value="MPN39887.1"/>
    <property type="molecule type" value="Genomic_DNA"/>
</dbReference>
<feature type="domain" description="HMA" evidence="1">
    <location>
        <begin position="14"/>
        <end position="74"/>
    </location>
</feature>